<dbReference type="GO" id="GO:0005506">
    <property type="term" value="F:iron ion binding"/>
    <property type="evidence" value="ECO:0007669"/>
    <property type="project" value="InterPro"/>
</dbReference>
<dbReference type="OrthoDB" id="6428919at2759"/>
<comment type="caution">
    <text evidence="7">The sequence shown here is derived from an EMBL/GenBank/DDBJ whole genome shotgun (WGS) entry which is preliminary data.</text>
</comment>
<accession>A0A8X6N0L1</accession>
<dbReference type="GO" id="GO:0016020">
    <property type="term" value="C:membrane"/>
    <property type="evidence" value="ECO:0007669"/>
    <property type="project" value="UniProtKB-SubCell"/>
</dbReference>
<evidence type="ECO:0000256" key="2">
    <source>
        <dbReference type="ARBA" id="ARBA00022692"/>
    </source>
</evidence>
<protein>
    <submittedName>
        <fullName evidence="7">Fatty acid hydroxylase domain-containing protein 2</fullName>
    </submittedName>
</protein>
<dbReference type="EMBL" id="BMAW01004176">
    <property type="protein sequence ID" value="GFS87409.1"/>
    <property type="molecule type" value="Genomic_DNA"/>
</dbReference>
<proteinExistence type="predicted"/>
<gene>
    <name evidence="7" type="primary">FAXDC2</name>
    <name evidence="7" type="ORF">NPIL_441701</name>
</gene>
<comment type="subcellular location">
    <subcellularLocation>
        <location evidence="1">Membrane</location>
    </subcellularLocation>
</comment>
<dbReference type="GO" id="GO:0016491">
    <property type="term" value="F:oxidoreductase activity"/>
    <property type="evidence" value="ECO:0007669"/>
    <property type="project" value="InterPro"/>
</dbReference>
<evidence type="ECO:0000256" key="3">
    <source>
        <dbReference type="ARBA" id="ARBA00022989"/>
    </source>
</evidence>
<name>A0A8X6N0L1_NEPPI</name>
<dbReference type="Pfam" id="PF04116">
    <property type="entry name" value="FA_hydroxylase"/>
    <property type="match status" value="1"/>
</dbReference>
<feature type="transmembrane region" description="Helical" evidence="5">
    <location>
        <begin position="93"/>
        <end position="115"/>
    </location>
</feature>
<dbReference type="PANTHER" id="PTHR11863">
    <property type="entry name" value="STEROL DESATURASE"/>
    <property type="match status" value="1"/>
</dbReference>
<keyword evidence="4 5" id="KW-0472">Membrane</keyword>
<feature type="transmembrane region" description="Helical" evidence="5">
    <location>
        <begin position="189"/>
        <end position="213"/>
    </location>
</feature>
<dbReference type="InterPro" id="IPR006694">
    <property type="entry name" value="Fatty_acid_hydroxylase"/>
</dbReference>
<dbReference type="InterPro" id="IPR050307">
    <property type="entry name" value="Sterol_Desaturase_Related"/>
</dbReference>
<evidence type="ECO:0000313" key="7">
    <source>
        <dbReference type="EMBL" id="GFS87409.1"/>
    </source>
</evidence>
<dbReference type="GO" id="GO:0008610">
    <property type="term" value="P:lipid biosynthetic process"/>
    <property type="evidence" value="ECO:0007669"/>
    <property type="project" value="InterPro"/>
</dbReference>
<keyword evidence="3 5" id="KW-1133">Transmembrane helix</keyword>
<keyword evidence="8" id="KW-1185">Reference proteome</keyword>
<evidence type="ECO:0000259" key="6">
    <source>
        <dbReference type="Pfam" id="PF04116"/>
    </source>
</evidence>
<reference evidence="7" key="1">
    <citation type="submission" date="2020-08" db="EMBL/GenBank/DDBJ databases">
        <title>Multicomponent nature underlies the extraordinary mechanical properties of spider dragline silk.</title>
        <authorList>
            <person name="Kono N."/>
            <person name="Nakamura H."/>
            <person name="Mori M."/>
            <person name="Yoshida Y."/>
            <person name="Ohtoshi R."/>
            <person name="Malay A.D."/>
            <person name="Moran D.A.P."/>
            <person name="Tomita M."/>
            <person name="Numata K."/>
            <person name="Arakawa K."/>
        </authorList>
    </citation>
    <scope>NUCLEOTIDE SEQUENCE</scope>
</reference>
<dbReference type="AlphaFoldDB" id="A0A8X6N0L1"/>
<evidence type="ECO:0000256" key="4">
    <source>
        <dbReference type="ARBA" id="ARBA00023136"/>
    </source>
</evidence>
<evidence type="ECO:0000313" key="8">
    <source>
        <dbReference type="Proteomes" id="UP000887013"/>
    </source>
</evidence>
<evidence type="ECO:0000256" key="5">
    <source>
        <dbReference type="SAM" id="Phobius"/>
    </source>
</evidence>
<feature type="transmembrane region" description="Helical" evidence="5">
    <location>
        <begin position="30"/>
        <end position="58"/>
    </location>
</feature>
<evidence type="ECO:0000256" key="1">
    <source>
        <dbReference type="ARBA" id="ARBA00004370"/>
    </source>
</evidence>
<feature type="domain" description="Fatty acid hydroxylase" evidence="6">
    <location>
        <begin position="132"/>
        <end position="255"/>
    </location>
</feature>
<sequence>MTILISQNQARGIVHSHLLKPLRSSSDFPAWFVCIIQLCSYIVTTLFFWTIGLCYTFIDLTGKPKFLFKYKIQDNAPYPVSFSQVLNVTKQVIINQLIFIPCGVVFHYIMVWRGYDSGKTLPSFQRFVFELIFHSVMNEIIFYYTHRIMHHPSIYKSIHKLHHEWTTPIAISAIYCHPLEHVLSNIVTVIPSFIILGSHVSVWWFWFCIALLFTLNSHCGYNFPFMPSPEYHDYHHMKTNQNFGLLGFVDWLHGTNLSYRKRKKC</sequence>
<organism evidence="7 8">
    <name type="scientific">Nephila pilipes</name>
    <name type="common">Giant wood spider</name>
    <name type="synonym">Nephila maculata</name>
    <dbReference type="NCBI Taxonomy" id="299642"/>
    <lineage>
        <taxon>Eukaryota</taxon>
        <taxon>Metazoa</taxon>
        <taxon>Ecdysozoa</taxon>
        <taxon>Arthropoda</taxon>
        <taxon>Chelicerata</taxon>
        <taxon>Arachnida</taxon>
        <taxon>Araneae</taxon>
        <taxon>Araneomorphae</taxon>
        <taxon>Entelegynae</taxon>
        <taxon>Araneoidea</taxon>
        <taxon>Nephilidae</taxon>
        <taxon>Nephila</taxon>
    </lineage>
</organism>
<dbReference type="Proteomes" id="UP000887013">
    <property type="component" value="Unassembled WGS sequence"/>
</dbReference>
<feature type="transmembrane region" description="Helical" evidence="5">
    <location>
        <begin position="127"/>
        <end position="145"/>
    </location>
</feature>
<keyword evidence="2 5" id="KW-0812">Transmembrane</keyword>